<evidence type="ECO:0000256" key="1">
    <source>
        <dbReference type="SAM" id="MobiDB-lite"/>
    </source>
</evidence>
<proteinExistence type="predicted"/>
<dbReference type="AlphaFoldDB" id="A0A8B6EQJ9"/>
<evidence type="ECO:0000313" key="4">
    <source>
        <dbReference type="Proteomes" id="UP000596742"/>
    </source>
</evidence>
<sequence>MDEEVNNLLTPIYYNIENPSSFSSASKLYHIVNADGKKIGYHKIKRWLNAQDNYSLQKTPRRSFRRLRVYTTGIGNLMDVDLMQKSPDKTSRPNTKNPQKLKTEADLKRKRRLQRRKSYKFKIGSLVRIAYTRHIFDRSYSQKWTDEIFKVVRRFKKQNIKIYKLSSFYNDEEISGEYYSAELQAVDKSDESLWVVEKVLKKRKRRGKTEFLCKFQGWPDKYNQYIPEEDIQTLS</sequence>
<dbReference type="Pfam" id="PF00385">
    <property type="entry name" value="Chromo"/>
    <property type="match status" value="1"/>
</dbReference>
<comment type="caution">
    <text evidence="3">The sequence shown here is derived from an EMBL/GenBank/DDBJ whole genome shotgun (WGS) entry which is preliminary data.</text>
</comment>
<dbReference type="SUPFAM" id="SSF54160">
    <property type="entry name" value="Chromo domain-like"/>
    <property type="match status" value="1"/>
</dbReference>
<feature type="region of interest" description="Disordered" evidence="1">
    <location>
        <begin position="84"/>
        <end position="103"/>
    </location>
</feature>
<dbReference type="PROSITE" id="PS50013">
    <property type="entry name" value="CHROMO_2"/>
    <property type="match status" value="1"/>
</dbReference>
<evidence type="ECO:0000259" key="2">
    <source>
        <dbReference type="PROSITE" id="PS50013"/>
    </source>
</evidence>
<keyword evidence="4" id="KW-1185">Reference proteome</keyword>
<dbReference type="PANTHER" id="PTHR46585">
    <property type="entry name" value="INTEGRASE CORE DOMAIN CONTAINING PROTEIN"/>
    <property type="match status" value="1"/>
</dbReference>
<gene>
    <name evidence="3" type="ORF">MGAL_10B028671</name>
</gene>
<organism evidence="3 4">
    <name type="scientific">Mytilus galloprovincialis</name>
    <name type="common">Mediterranean mussel</name>
    <dbReference type="NCBI Taxonomy" id="29158"/>
    <lineage>
        <taxon>Eukaryota</taxon>
        <taxon>Metazoa</taxon>
        <taxon>Spiralia</taxon>
        <taxon>Lophotrochozoa</taxon>
        <taxon>Mollusca</taxon>
        <taxon>Bivalvia</taxon>
        <taxon>Autobranchia</taxon>
        <taxon>Pteriomorphia</taxon>
        <taxon>Mytilida</taxon>
        <taxon>Mytiloidea</taxon>
        <taxon>Mytilidae</taxon>
        <taxon>Mytilinae</taxon>
        <taxon>Mytilus</taxon>
    </lineage>
</organism>
<accession>A0A8B6EQJ9</accession>
<dbReference type="EMBL" id="UYJE01005481">
    <property type="protein sequence ID" value="VDI37693.1"/>
    <property type="molecule type" value="Genomic_DNA"/>
</dbReference>
<dbReference type="InterPro" id="IPR023780">
    <property type="entry name" value="Chromo_domain"/>
</dbReference>
<dbReference type="Gene3D" id="2.40.50.40">
    <property type="match status" value="1"/>
</dbReference>
<protein>
    <recommendedName>
        <fullName evidence="2">Chromo domain-containing protein</fullName>
    </recommendedName>
</protein>
<dbReference type="Proteomes" id="UP000596742">
    <property type="component" value="Unassembled WGS sequence"/>
</dbReference>
<dbReference type="InterPro" id="IPR016197">
    <property type="entry name" value="Chromo-like_dom_sf"/>
</dbReference>
<dbReference type="SMART" id="SM00298">
    <property type="entry name" value="CHROMO"/>
    <property type="match status" value="1"/>
</dbReference>
<dbReference type="CDD" id="cd00024">
    <property type="entry name" value="CD_CSD"/>
    <property type="match status" value="1"/>
</dbReference>
<feature type="domain" description="Chromo" evidence="2">
    <location>
        <begin position="194"/>
        <end position="235"/>
    </location>
</feature>
<dbReference type="PANTHER" id="PTHR46585:SF1">
    <property type="entry name" value="CHROMO DOMAIN-CONTAINING PROTEIN"/>
    <property type="match status" value="1"/>
</dbReference>
<name>A0A8B6EQJ9_MYTGA</name>
<dbReference type="InterPro" id="IPR000953">
    <property type="entry name" value="Chromo/chromo_shadow_dom"/>
</dbReference>
<dbReference type="OrthoDB" id="6343797at2759"/>
<reference evidence="3" key="1">
    <citation type="submission" date="2018-11" db="EMBL/GenBank/DDBJ databases">
        <authorList>
            <person name="Alioto T."/>
            <person name="Alioto T."/>
        </authorList>
    </citation>
    <scope>NUCLEOTIDE SEQUENCE</scope>
</reference>
<evidence type="ECO:0000313" key="3">
    <source>
        <dbReference type="EMBL" id="VDI37693.1"/>
    </source>
</evidence>